<gene>
    <name evidence="2" type="ORF">AK812_SmicGene25090</name>
</gene>
<accession>A0A1Q9DCZ1</accession>
<feature type="region of interest" description="Disordered" evidence="1">
    <location>
        <begin position="1"/>
        <end position="57"/>
    </location>
</feature>
<reference evidence="2 3" key="1">
    <citation type="submission" date="2016-02" db="EMBL/GenBank/DDBJ databases">
        <title>Genome analysis of coral dinoflagellate symbionts highlights evolutionary adaptations to a symbiotic lifestyle.</title>
        <authorList>
            <person name="Aranda M."/>
            <person name="Li Y."/>
            <person name="Liew Y.J."/>
            <person name="Baumgarten S."/>
            <person name="Simakov O."/>
            <person name="Wilson M."/>
            <person name="Piel J."/>
            <person name="Ashoor H."/>
            <person name="Bougouffa S."/>
            <person name="Bajic V.B."/>
            <person name="Ryu T."/>
            <person name="Ravasi T."/>
            <person name="Bayer T."/>
            <person name="Micklem G."/>
            <person name="Kim H."/>
            <person name="Bhak J."/>
            <person name="Lajeunesse T.C."/>
            <person name="Voolstra C.R."/>
        </authorList>
    </citation>
    <scope>NUCLEOTIDE SEQUENCE [LARGE SCALE GENOMIC DNA]</scope>
    <source>
        <strain evidence="2 3">CCMP2467</strain>
    </source>
</reference>
<protein>
    <submittedName>
        <fullName evidence="2">Uncharacterized protein</fullName>
    </submittedName>
</protein>
<dbReference type="AlphaFoldDB" id="A0A1Q9DCZ1"/>
<organism evidence="2 3">
    <name type="scientific">Symbiodinium microadriaticum</name>
    <name type="common">Dinoflagellate</name>
    <name type="synonym">Zooxanthella microadriatica</name>
    <dbReference type="NCBI Taxonomy" id="2951"/>
    <lineage>
        <taxon>Eukaryota</taxon>
        <taxon>Sar</taxon>
        <taxon>Alveolata</taxon>
        <taxon>Dinophyceae</taxon>
        <taxon>Suessiales</taxon>
        <taxon>Symbiodiniaceae</taxon>
        <taxon>Symbiodinium</taxon>
    </lineage>
</organism>
<feature type="compositionally biased region" description="Low complexity" evidence="1">
    <location>
        <begin position="284"/>
        <end position="297"/>
    </location>
</feature>
<proteinExistence type="predicted"/>
<evidence type="ECO:0000313" key="2">
    <source>
        <dbReference type="EMBL" id="OLP93029.1"/>
    </source>
</evidence>
<feature type="region of interest" description="Disordered" evidence="1">
    <location>
        <begin position="232"/>
        <end position="389"/>
    </location>
</feature>
<name>A0A1Q9DCZ1_SYMMI</name>
<feature type="compositionally biased region" description="Polar residues" evidence="1">
    <location>
        <begin position="15"/>
        <end position="31"/>
    </location>
</feature>
<dbReference type="EMBL" id="LSRX01000596">
    <property type="protein sequence ID" value="OLP93029.1"/>
    <property type="molecule type" value="Genomic_DNA"/>
</dbReference>
<sequence length="432" mass="46621">MPSNSSARFDRTACGNASNSESRSFFTSVATWLSKEEGPWAPTAGDTPTEAGKPCEALPGEQTLHRRLPGQRIESGGQLLLRPESAGRTPGGMVMHRGVAGKTSTSEANPYGYTQARVSGTTLMAGTTAKTAGRGKDLPMGIGTAGEQMVEIGVQIAALGKTGFKKLYGVEEADVQHGGQAAMVLPAEGAQDEKPPLYVVTKPIRAATCLEKWKDRRVMRKAKKLAAKEIERARRKEQGLESDDDEVVMDDGKDHVLDYKPEPVAEEPAETKKGRKRKKKKKVAVVVVVVAGATQAQEDGEEEEAKDEGKSAAEALEPPAKKRKKKKKKEKAKDTTGETAQDEEEEDEDEDEDEDEQAEAVEEDAPEGDKTEGPPAEEVQNAIHSSGFFSETRFDSLEICEPLKKDNSGFAVSSVQQTKPNGNSAVHGVCWK</sequence>
<dbReference type="Proteomes" id="UP000186817">
    <property type="component" value="Unassembled WGS sequence"/>
</dbReference>
<feature type="compositionally biased region" description="Acidic residues" evidence="1">
    <location>
        <begin position="340"/>
        <end position="366"/>
    </location>
</feature>
<feature type="compositionally biased region" description="Basic residues" evidence="1">
    <location>
        <begin position="273"/>
        <end position="283"/>
    </location>
</feature>
<comment type="caution">
    <text evidence="2">The sequence shown here is derived from an EMBL/GenBank/DDBJ whole genome shotgun (WGS) entry which is preliminary data.</text>
</comment>
<evidence type="ECO:0000313" key="3">
    <source>
        <dbReference type="Proteomes" id="UP000186817"/>
    </source>
</evidence>
<evidence type="ECO:0000256" key="1">
    <source>
        <dbReference type="SAM" id="MobiDB-lite"/>
    </source>
</evidence>
<keyword evidence="3" id="KW-1185">Reference proteome</keyword>
<feature type="compositionally biased region" description="Basic residues" evidence="1">
    <location>
        <begin position="321"/>
        <end position="330"/>
    </location>
</feature>
<feature type="compositionally biased region" description="Basic and acidic residues" evidence="1">
    <location>
        <begin position="250"/>
        <end position="263"/>
    </location>
</feature>
<feature type="compositionally biased region" description="Acidic residues" evidence="1">
    <location>
        <begin position="240"/>
        <end position="249"/>
    </location>
</feature>